<dbReference type="InterPro" id="IPR005550">
    <property type="entry name" value="Kinetochore_Ndc80"/>
</dbReference>
<protein>
    <recommendedName>
        <fullName evidence="10">Kinetochore protein NDC80</fullName>
    </recommendedName>
</protein>
<evidence type="ECO:0000259" key="13">
    <source>
        <dbReference type="Pfam" id="PF03801"/>
    </source>
</evidence>
<dbReference type="GO" id="GO:0051315">
    <property type="term" value="P:attachment of mitotic spindle microtubules to kinetochore"/>
    <property type="evidence" value="ECO:0007669"/>
    <property type="project" value="UniProtKB-UniRule"/>
</dbReference>
<keyword evidence="4 10" id="KW-0498">Mitosis</keyword>
<dbReference type="STRING" id="45286.A0A0X8HX40"/>
<organism evidence="15 16">
    <name type="scientific">Eremothecium sinecaudum</name>
    <dbReference type="NCBI Taxonomy" id="45286"/>
    <lineage>
        <taxon>Eukaryota</taxon>
        <taxon>Fungi</taxon>
        <taxon>Dikarya</taxon>
        <taxon>Ascomycota</taxon>
        <taxon>Saccharomycotina</taxon>
        <taxon>Saccharomycetes</taxon>
        <taxon>Saccharomycetales</taxon>
        <taxon>Saccharomycetaceae</taxon>
        <taxon>Eremothecium</taxon>
    </lineage>
</organism>
<evidence type="ECO:0000259" key="14">
    <source>
        <dbReference type="Pfam" id="PF18077"/>
    </source>
</evidence>
<dbReference type="PANTHER" id="PTHR10643:SF2">
    <property type="entry name" value="KINETOCHORE PROTEIN NDC80 HOMOLOG"/>
    <property type="match status" value="1"/>
</dbReference>
<feature type="coiled-coil region" evidence="11">
    <location>
        <begin position="366"/>
        <end position="422"/>
    </location>
</feature>
<keyword evidence="8 10" id="KW-0131">Cell cycle</keyword>
<dbReference type="InterPro" id="IPR040967">
    <property type="entry name" value="DUF5595"/>
</dbReference>
<reference evidence="15 16" key="1">
    <citation type="submission" date="2016-01" db="EMBL/GenBank/DDBJ databases">
        <title>Genome sequence of the yeast Holleya sinecauda.</title>
        <authorList>
            <person name="Dietrich F.S."/>
        </authorList>
    </citation>
    <scope>NUCLEOTIDE SEQUENCE [LARGE SCALE GENOMIC DNA]</scope>
    <source>
        <strain evidence="15 16">ATCC 58844</strain>
    </source>
</reference>
<dbReference type="GeneID" id="28726381"/>
<dbReference type="Proteomes" id="UP000243052">
    <property type="component" value="Chromosome viii"/>
</dbReference>
<dbReference type="GO" id="GO:0031262">
    <property type="term" value="C:Ndc80 complex"/>
    <property type="evidence" value="ECO:0007669"/>
    <property type="project" value="UniProtKB-UniRule"/>
</dbReference>
<evidence type="ECO:0000256" key="2">
    <source>
        <dbReference type="ARBA" id="ARBA00022454"/>
    </source>
</evidence>
<comment type="subunit">
    <text evidence="10">Component of the NDC80 complex.</text>
</comment>
<dbReference type="AlphaFoldDB" id="A0A0X8HX40"/>
<dbReference type="Pfam" id="PF18077">
    <property type="entry name" value="DUF5595"/>
    <property type="match status" value="1"/>
</dbReference>
<dbReference type="FunFam" id="1.10.418.30:FF:000001">
    <property type="entry name" value="Probable kinetochore protein ndc80"/>
    <property type="match status" value="1"/>
</dbReference>
<feature type="domain" description="Kinetochore protein Ndc80 CH" evidence="13">
    <location>
        <begin position="98"/>
        <end position="221"/>
    </location>
</feature>
<evidence type="ECO:0000256" key="12">
    <source>
        <dbReference type="SAM" id="MobiDB-lite"/>
    </source>
</evidence>
<evidence type="ECO:0000256" key="3">
    <source>
        <dbReference type="ARBA" id="ARBA00022618"/>
    </source>
</evidence>
<evidence type="ECO:0000256" key="8">
    <source>
        <dbReference type="ARBA" id="ARBA00023306"/>
    </source>
</evidence>
<proteinExistence type="inferred from homology"/>
<comment type="function">
    <text evidence="10">Acts as a component of the essential kinetochore-associated NDC80 complex, which is required for chromosome segregation and spindle checkpoint activity.</text>
</comment>
<dbReference type="GO" id="GO:0051301">
    <property type="term" value="P:cell division"/>
    <property type="evidence" value="ECO:0007669"/>
    <property type="project" value="UniProtKB-UniRule"/>
</dbReference>
<dbReference type="Gene3D" id="6.10.250.1950">
    <property type="match status" value="1"/>
</dbReference>
<keyword evidence="5 10" id="KW-0995">Kinetochore</keyword>
<accession>A0A0X8HX40</accession>
<evidence type="ECO:0000313" key="16">
    <source>
        <dbReference type="Proteomes" id="UP000243052"/>
    </source>
</evidence>
<keyword evidence="2 10" id="KW-0158">Chromosome</keyword>
<keyword evidence="7 10" id="KW-0539">Nucleus</keyword>
<dbReference type="InterPro" id="IPR055260">
    <property type="entry name" value="Ndc80_CH"/>
</dbReference>
<evidence type="ECO:0000256" key="5">
    <source>
        <dbReference type="ARBA" id="ARBA00022838"/>
    </source>
</evidence>
<gene>
    <name evidence="15" type="ORF">AW171_hschr85075</name>
</gene>
<evidence type="ECO:0000256" key="11">
    <source>
        <dbReference type="SAM" id="Coils"/>
    </source>
</evidence>
<evidence type="ECO:0000256" key="10">
    <source>
        <dbReference type="RuleBase" id="RU368072"/>
    </source>
</evidence>
<evidence type="ECO:0000313" key="15">
    <source>
        <dbReference type="EMBL" id="AMD23003.1"/>
    </source>
</evidence>
<evidence type="ECO:0000256" key="7">
    <source>
        <dbReference type="ARBA" id="ARBA00023242"/>
    </source>
</evidence>
<dbReference type="PANTHER" id="PTHR10643">
    <property type="entry name" value="KINETOCHORE PROTEIN NDC80"/>
    <property type="match status" value="1"/>
</dbReference>
<evidence type="ECO:0000256" key="1">
    <source>
        <dbReference type="ARBA" id="ARBA00007050"/>
    </source>
</evidence>
<keyword evidence="6 11" id="KW-0175">Coiled coil</keyword>
<dbReference type="GO" id="GO:0005634">
    <property type="term" value="C:nucleus"/>
    <property type="evidence" value="ECO:0007669"/>
    <property type="project" value="UniProtKB-SubCell"/>
</dbReference>
<keyword evidence="3 10" id="KW-0132">Cell division</keyword>
<comment type="subcellular location">
    <subcellularLocation>
        <location evidence="10">Chromosome</location>
        <location evidence="10">Centromere</location>
        <location evidence="10">Kinetochore</location>
    </subcellularLocation>
    <subcellularLocation>
        <location evidence="10">Nucleus</location>
    </subcellularLocation>
</comment>
<comment type="similarity">
    <text evidence="1 10">Belongs to the NDC80/HEC1 family.</text>
</comment>
<evidence type="ECO:0000256" key="6">
    <source>
        <dbReference type="ARBA" id="ARBA00023054"/>
    </source>
</evidence>
<dbReference type="RefSeq" id="XP_017989999.1">
    <property type="nucleotide sequence ID" value="XM_018134510.1"/>
</dbReference>
<keyword evidence="9 10" id="KW-0137">Centromere</keyword>
<dbReference type="OrthoDB" id="7459479at2759"/>
<dbReference type="EMBL" id="CP014248">
    <property type="protein sequence ID" value="AMD23003.1"/>
    <property type="molecule type" value="Genomic_DNA"/>
</dbReference>
<feature type="region of interest" description="Disordered" evidence="12">
    <location>
        <begin position="82"/>
        <end position="106"/>
    </location>
</feature>
<name>A0A0X8HX40_9SACH</name>
<feature type="domain" description="DUF5595" evidence="14">
    <location>
        <begin position="255"/>
        <end position="326"/>
    </location>
</feature>
<dbReference type="InterPro" id="IPR038273">
    <property type="entry name" value="Ndc80_sf"/>
</dbReference>
<evidence type="ECO:0000256" key="9">
    <source>
        <dbReference type="ARBA" id="ARBA00023328"/>
    </source>
</evidence>
<feature type="coiled-coil region" evidence="11">
    <location>
        <begin position="514"/>
        <end position="626"/>
    </location>
</feature>
<evidence type="ECO:0000256" key="4">
    <source>
        <dbReference type="ARBA" id="ARBA00022776"/>
    </source>
</evidence>
<dbReference type="Pfam" id="PF03801">
    <property type="entry name" value="Ndc80_HEC"/>
    <property type="match status" value="1"/>
</dbReference>
<keyword evidence="16" id="KW-1185">Reference proteome</keyword>
<sequence length="664" mass="76792">MADRRRSSGAHGVLNQLNPQNFTSQIPLLTNNASKKGLSNDGSALTDMINQSLARNSRSSIARGNEVRKSLRRSIRASQRMSIVPGNGAGGNGASINGSQVRDPRPLRDKNYQSVLQQEIFEYLQFQRFDIDTGHPISLKSLKQPTQKDFIYIFRWLYQRIDPGYAFKKSLENEVYSILRTIHYPYLETINKSQISAVGGSNWHKFLGMLHWLVNINKRLDTCLQKLDESKTSQITQDVTILNLPVTTLDEQDEKHEQYELMVERLFIEYISKCYRSFINMEDNFTPFRQELEIGFDRFVHIIQADIDKMIQQEEMLKYEFETMESRSEGVKLEQQKQKALQSDLHKFQTYINAMKPKASDWPLKLEQMEAEIKQKKNLIKEAQLEIEKLRGVMNQSDLEHIDTLNRKRDAYSQKLDTVTSRLDQLTGSVKSQKLSVESSYKVFLDTLDKYEAAINGVILARNSLGHKINANALTISISPDFSISDNIEATPESIILNRSSIAASIKPVLLSLNKEIQSRIESLQWENSKLESELLALQDNITSKNQLLESMENELSNVKSEYEEYQQVSHSKLLSQRIEIEKLERKIQNDRNKTQQRKSQAEQEIEDAKFQLKELKLNLQQEKILMHKKVIQLIQYVVNFKMDAQNSIEELHDLTQTHVKTLQ</sequence>
<dbReference type="Gene3D" id="1.10.418.30">
    <property type="entry name" value="Ncd80 complex, Ncd80 subunit"/>
    <property type="match status" value="1"/>
</dbReference>